<evidence type="ECO:0000313" key="2">
    <source>
        <dbReference type="Proteomes" id="UP000285343"/>
    </source>
</evidence>
<dbReference type="RefSeq" id="WP_117867265.1">
    <property type="nucleotide sequence ID" value="NZ_JABFCK010000002.1"/>
</dbReference>
<protein>
    <submittedName>
        <fullName evidence="1">Uncharacterized protein</fullName>
    </submittedName>
</protein>
<sequence length="531" mass="62130">MLYYKIKNYEDFKNRFGTETREPEVSSRKNRILLGHLRNPPLLRYCLKQGDFSLLHISDMAELQKKVAEAVRESGRNDETLKNKVELIGETYHSAQYKTDNDKGICKNMDKSSVRYINVARNQAFKMKSGKFMRALILETEIGKLLSPGVLNWISGDVFTQQWHTYIYGHTPDGPKLHVDDKFEKIYDSHECKGDFNSCMTNRNRTVFYTDSVDAKAAYITDGHGLVIARAVLFTNVTDQDGKKWRLLERQYSSGGNDTLKRLLVEKLIQENHIDGYKAIGASCNEPDAFVSLDGSSLAGRKFEIDCRLDKEDILSYQDSFKWYDYDKEKAYNYKPASYSHYLDTTEYNLDGDEDEWDDYHQYYCEETQLCYRNGAQIYVDMDNLNDFVWIESIYEYHHDDDCTTCDECQEWILHRDALQSHLTGEKYCCGKCMEKAEKEFKRKNWYYSEYDDEWFEKEDDITRIQVWTDAENKYKDTSITAGTLDKLVKDGKAWIFDKEAFDTLNPGTGLPYGYKLNEKEHEYTIAKEAV</sequence>
<comment type="caution">
    <text evidence="1">The sequence shown here is derived from an EMBL/GenBank/DDBJ whole genome shotgun (WGS) entry which is preliminary data.</text>
</comment>
<organism evidence="1 2">
    <name type="scientific">Bacteroides uniformis</name>
    <dbReference type="NCBI Taxonomy" id="820"/>
    <lineage>
        <taxon>Bacteria</taxon>
        <taxon>Pseudomonadati</taxon>
        <taxon>Bacteroidota</taxon>
        <taxon>Bacteroidia</taxon>
        <taxon>Bacteroidales</taxon>
        <taxon>Bacteroidaceae</taxon>
        <taxon>Bacteroides</taxon>
    </lineage>
</organism>
<proteinExistence type="predicted"/>
<gene>
    <name evidence="1" type="ORF">DWW14_13280</name>
</gene>
<dbReference type="Proteomes" id="UP000285343">
    <property type="component" value="Unassembled WGS sequence"/>
</dbReference>
<reference evidence="1 2" key="1">
    <citation type="submission" date="2018-08" db="EMBL/GenBank/DDBJ databases">
        <title>A genome reference for cultivated species of the human gut microbiota.</title>
        <authorList>
            <person name="Zou Y."/>
            <person name="Xue W."/>
            <person name="Luo G."/>
        </authorList>
    </citation>
    <scope>NUCLEOTIDE SEQUENCE [LARGE SCALE GENOMIC DNA]</scope>
    <source>
        <strain evidence="1 2">AF14-42</strain>
    </source>
</reference>
<name>A0A412XCH6_BACUN</name>
<dbReference type="EMBL" id="QRZC01000018">
    <property type="protein sequence ID" value="RGV40946.1"/>
    <property type="molecule type" value="Genomic_DNA"/>
</dbReference>
<evidence type="ECO:0000313" key="1">
    <source>
        <dbReference type="EMBL" id="RGV40946.1"/>
    </source>
</evidence>
<accession>A0A412XCH6</accession>
<dbReference type="AlphaFoldDB" id="A0A412XCH6"/>